<dbReference type="EMBL" id="BPLR01006079">
    <property type="protein sequence ID" value="GIY07266.1"/>
    <property type="molecule type" value="Genomic_DNA"/>
</dbReference>
<feature type="region of interest" description="Disordered" evidence="1">
    <location>
        <begin position="1"/>
        <end position="21"/>
    </location>
</feature>
<reference evidence="2 3" key="1">
    <citation type="submission" date="2021-06" db="EMBL/GenBank/DDBJ databases">
        <title>Caerostris extrusa draft genome.</title>
        <authorList>
            <person name="Kono N."/>
            <person name="Arakawa K."/>
        </authorList>
    </citation>
    <scope>NUCLEOTIDE SEQUENCE [LARGE SCALE GENOMIC DNA]</scope>
</reference>
<proteinExistence type="predicted"/>
<gene>
    <name evidence="2" type="ORF">CEXT_695481</name>
</gene>
<protein>
    <submittedName>
        <fullName evidence="2">Uncharacterized protein</fullName>
    </submittedName>
</protein>
<organism evidence="2 3">
    <name type="scientific">Caerostris extrusa</name>
    <name type="common">Bark spider</name>
    <name type="synonym">Caerostris bankana</name>
    <dbReference type="NCBI Taxonomy" id="172846"/>
    <lineage>
        <taxon>Eukaryota</taxon>
        <taxon>Metazoa</taxon>
        <taxon>Ecdysozoa</taxon>
        <taxon>Arthropoda</taxon>
        <taxon>Chelicerata</taxon>
        <taxon>Arachnida</taxon>
        <taxon>Araneae</taxon>
        <taxon>Araneomorphae</taxon>
        <taxon>Entelegynae</taxon>
        <taxon>Araneoidea</taxon>
        <taxon>Araneidae</taxon>
        <taxon>Caerostris</taxon>
    </lineage>
</organism>
<evidence type="ECO:0000313" key="2">
    <source>
        <dbReference type="EMBL" id="GIY07266.1"/>
    </source>
</evidence>
<evidence type="ECO:0000256" key="1">
    <source>
        <dbReference type="SAM" id="MobiDB-lite"/>
    </source>
</evidence>
<dbReference type="Proteomes" id="UP001054945">
    <property type="component" value="Unassembled WGS sequence"/>
</dbReference>
<keyword evidence="3" id="KW-1185">Reference proteome</keyword>
<comment type="caution">
    <text evidence="2">The sequence shown here is derived from an EMBL/GenBank/DDBJ whole genome shotgun (WGS) entry which is preliminary data.</text>
</comment>
<name>A0AAV4QFY1_CAEEX</name>
<evidence type="ECO:0000313" key="3">
    <source>
        <dbReference type="Proteomes" id="UP001054945"/>
    </source>
</evidence>
<dbReference type="AlphaFoldDB" id="A0AAV4QFY1"/>
<feature type="compositionally biased region" description="Low complexity" evidence="1">
    <location>
        <begin position="7"/>
        <end position="16"/>
    </location>
</feature>
<accession>A0AAV4QFY1</accession>
<sequence>MSVPHTLSSSLSSSLSNNPLADQGRLPTGRYTLQLMNKIQEVYIVGTSFQILKFIQIQKSIVPPALIVPALPPSAECKSESSSKQSILNHNNVHHVLRGILLSTKNLFRQDKQLLVSVKLLMKRIRHIHPEYPD</sequence>